<dbReference type="SMART" id="SM00278">
    <property type="entry name" value="HhH1"/>
    <property type="match status" value="2"/>
</dbReference>
<keyword evidence="4" id="KW-0067">ATP-binding</keyword>
<dbReference type="GO" id="GO:0016787">
    <property type="term" value="F:hydrolase activity"/>
    <property type="evidence" value="ECO:0007669"/>
    <property type="project" value="UniProtKB-KW"/>
</dbReference>
<evidence type="ECO:0000313" key="8">
    <source>
        <dbReference type="EMBL" id="RYJ10790.1"/>
    </source>
</evidence>
<dbReference type="PROSITE" id="PS51194">
    <property type="entry name" value="HELICASE_CTER"/>
    <property type="match status" value="1"/>
</dbReference>
<dbReference type="Pfam" id="PF00271">
    <property type="entry name" value="Helicase_C"/>
    <property type="match status" value="1"/>
</dbReference>
<dbReference type="GO" id="GO:0140097">
    <property type="term" value="F:catalytic activity, acting on DNA"/>
    <property type="evidence" value="ECO:0007669"/>
    <property type="project" value="UniProtKB-ARBA"/>
</dbReference>
<evidence type="ECO:0000256" key="4">
    <source>
        <dbReference type="ARBA" id="ARBA00022840"/>
    </source>
</evidence>
<dbReference type="SUPFAM" id="SSF47781">
    <property type="entry name" value="RuvA domain 2-like"/>
    <property type="match status" value="1"/>
</dbReference>
<dbReference type="InterPro" id="IPR011545">
    <property type="entry name" value="DEAD/DEAH_box_helicase_dom"/>
</dbReference>
<dbReference type="Gene3D" id="1.10.150.20">
    <property type="entry name" value="5' to 3' exonuclease, C-terminal subdomain"/>
    <property type="match status" value="1"/>
</dbReference>
<dbReference type="Pfam" id="PF00270">
    <property type="entry name" value="DEAD"/>
    <property type="match status" value="1"/>
</dbReference>
<gene>
    <name evidence="8" type="ORF">ELS20_12880</name>
</gene>
<dbReference type="Gene3D" id="1.20.1320.20">
    <property type="entry name" value="hef helicase domain"/>
    <property type="match status" value="1"/>
</dbReference>
<evidence type="ECO:0000259" key="7">
    <source>
        <dbReference type="PROSITE" id="PS51194"/>
    </source>
</evidence>
<dbReference type="SMART" id="SM00490">
    <property type="entry name" value="HELICc"/>
    <property type="match status" value="1"/>
</dbReference>
<dbReference type="InterPro" id="IPR010994">
    <property type="entry name" value="RuvA_2-like"/>
</dbReference>
<dbReference type="EMBL" id="RZIG01000002">
    <property type="protein sequence ID" value="RYJ10790.1"/>
    <property type="molecule type" value="Genomic_DNA"/>
</dbReference>
<dbReference type="PANTHER" id="PTHR14025:SF20">
    <property type="entry name" value="FANCONI ANEMIA GROUP M PROTEIN"/>
    <property type="match status" value="1"/>
</dbReference>
<dbReference type="PROSITE" id="PS51192">
    <property type="entry name" value="HELICASE_ATP_BIND_1"/>
    <property type="match status" value="1"/>
</dbReference>
<dbReference type="InterPro" id="IPR011335">
    <property type="entry name" value="Restrct_endonuc-II-like"/>
</dbReference>
<evidence type="ECO:0000256" key="2">
    <source>
        <dbReference type="ARBA" id="ARBA00022801"/>
    </source>
</evidence>
<feature type="domain" description="Helicase C-terminal" evidence="7">
    <location>
        <begin position="361"/>
        <end position="517"/>
    </location>
</feature>
<dbReference type="RefSeq" id="WP_129755810.1">
    <property type="nucleotide sequence ID" value="NZ_JAFKAA010000002.1"/>
</dbReference>
<organism evidence="8 9">
    <name type="scientific">Haloarcula hispanica</name>
    <dbReference type="NCBI Taxonomy" id="51589"/>
    <lineage>
        <taxon>Archaea</taxon>
        <taxon>Methanobacteriati</taxon>
        <taxon>Methanobacteriota</taxon>
        <taxon>Stenosarchaea group</taxon>
        <taxon>Halobacteria</taxon>
        <taxon>Halobacteriales</taxon>
        <taxon>Haloarculaceae</taxon>
        <taxon>Haloarcula</taxon>
    </lineage>
</organism>
<sequence length="845" mass="92564">MATTDAGGEHVERPLVTPEFLENRRYQTELAETASGDHTLVCLPTGLGKTTVSLLVTAERLHAVGGKALMLAPTKPLVQQHAEFYREALDIDDEDVVVFTGEVRPDDRAALWEDARIVIATPQVVENDLVGNRISLADVTHCTFDECHRATGDYAYNYIADRYHADAENPLVTGMSASPGDDEEAILEVCENLGLNEVAVMTENDADVAEYTHDTSVDWNRIELPDIVVEIRDAINEVIEDRLDQLRELGVTNKSSADISEREIQQIQGQLRDLMNNDQSEGYQGMSFLAEVRKLRTAVTYVETQSVESLRRYFERLKEAARSSGASKADQRLVSEPKVREAMRKASDYDDLHPKFRQTRMLLAETLGIENGERVIVFTESRDTAETLVDFLSDHFTTQKFVGQSDTDGSEGMSQSQQQETLDRFRDGEFEVLVSTSVAEEGLDVPEVDLVLFYEPVPTAIRAIQRKGRTGRQAEGRVVVLLAEDTRDEAYFWKARNDQKRMKRELNELKSVAGELEARLDQTGLDEYEDGEGTASGGTSEDETATQSGDSTRNERGSGANKSVEDDDGSDGQAGLDAFADDPSEAAEVNEGVTETDGETTGTTGGEGNAGTGDDEGTVASAGRDDEDDPVEIVADQRELDSNIARDLSTRDGIETRLETLAVGDYVLSDRVVVERKTVADFMDTLTGGDRSMFEQVGDATRNYGRPVVVIEGEDLFGARNVHHKAIQGALASLAVDFGASVLRTSDEDETADLLEVIAGREQEVADREVSVHGEKQSKTLPEQQEYVVAAIAEVGPVTARTLLEAFGSVEAVMTADKDDLLEVSGIGDVTADRIREVIASDYDP</sequence>
<reference evidence="8 9" key="1">
    <citation type="submission" date="2018-12" db="EMBL/GenBank/DDBJ databases">
        <title>Draft genome sequence of Haloarcula hispinica strain 18.1, an halophilic archaeon isolated from Chott El Jerid of Southern Tunisia.</title>
        <authorList>
            <person name="Najjari A."/>
            <person name="Ben Dhia O."/>
            <person name="Ferjani R."/>
            <person name="Mahjoubi M."/>
            <person name="Sghaier H."/>
            <person name="Elshahed M."/>
            <person name="Ouzari H.I."/>
            <person name="Cherid A."/>
            <person name="Youssef N."/>
        </authorList>
    </citation>
    <scope>NUCLEOTIDE SEQUENCE [LARGE SCALE GENOMIC DNA]</scope>
    <source>
        <strain evidence="8 9">18.1</strain>
    </source>
</reference>
<dbReference type="NCBIfam" id="NF010337">
    <property type="entry name" value="PRK13766.1"/>
    <property type="match status" value="1"/>
</dbReference>
<evidence type="ECO:0000256" key="5">
    <source>
        <dbReference type="SAM" id="MobiDB-lite"/>
    </source>
</evidence>
<dbReference type="GO" id="GO:0004518">
    <property type="term" value="F:nuclease activity"/>
    <property type="evidence" value="ECO:0007669"/>
    <property type="project" value="InterPro"/>
</dbReference>
<keyword evidence="2" id="KW-0378">Hydrolase</keyword>
<dbReference type="InterPro" id="IPR027417">
    <property type="entry name" value="P-loop_NTPase"/>
</dbReference>
<dbReference type="PANTHER" id="PTHR14025">
    <property type="entry name" value="FANCONI ANEMIA GROUP M FANCM FAMILY MEMBER"/>
    <property type="match status" value="1"/>
</dbReference>
<dbReference type="SMART" id="SM00891">
    <property type="entry name" value="ERCC4"/>
    <property type="match status" value="1"/>
</dbReference>
<accession>A0A482T6X2</accession>
<dbReference type="InterPro" id="IPR003583">
    <property type="entry name" value="Hlx-hairpin-Hlx_DNA-bd_motif"/>
</dbReference>
<evidence type="ECO:0000256" key="1">
    <source>
        <dbReference type="ARBA" id="ARBA00022741"/>
    </source>
</evidence>
<feature type="domain" description="Helicase ATP-binding" evidence="6">
    <location>
        <begin position="30"/>
        <end position="197"/>
    </location>
</feature>
<keyword evidence="1" id="KW-0547">Nucleotide-binding</keyword>
<dbReference type="GO" id="GO:0004386">
    <property type="term" value="F:helicase activity"/>
    <property type="evidence" value="ECO:0007669"/>
    <property type="project" value="UniProtKB-KW"/>
</dbReference>
<dbReference type="SUPFAM" id="SSF52540">
    <property type="entry name" value="P-loop containing nucleoside triphosphate hydrolases"/>
    <property type="match status" value="1"/>
</dbReference>
<dbReference type="GO" id="GO:0003677">
    <property type="term" value="F:DNA binding"/>
    <property type="evidence" value="ECO:0007669"/>
    <property type="project" value="InterPro"/>
</dbReference>
<evidence type="ECO:0000313" key="9">
    <source>
        <dbReference type="Proteomes" id="UP000293535"/>
    </source>
</evidence>
<evidence type="ECO:0000256" key="3">
    <source>
        <dbReference type="ARBA" id="ARBA00022806"/>
    </source>
</evidence>
<evidence type="ECO:0000259" key="6">
    <source>
        <dbReference type="PROSITE" id="PS51192"/>
    </source>
</evidence>
<dbReference type="Proteomes" id="UP000293535">
    <property type="component" value="Unassembled WGS sequence"/>
</dbReference>
<dbReference type="InterPro" id="IPR001650">
    <property type="entry name" value="Helicase_C-like"/>
</dbReference>
<dbReference type="Gene3D" id="3.40.50.300">
    <property type="entry name" value="P-loop containing nucleotide triphosphate hydrolases"/>
    <property type="match status" value="2"/>
</dbReference>
<dbReference type="AlphaFoldDB" id="A0A482T6X2"/>
<dbReference type="SUPFAM" id="SSF52980">
    <property type="entry name" value="Restriction endonuclease-like"/>
    <property type="match status" value="1"/>
</dbReference>
<comment type="caution">
    <text evidence="8">The sequence shown here is derived from an EMBL/GenBank/DDBJ whole genome shotgun (WGS) entry which is preliminary data.</text>
</comment>
<dbReference type="InterPro" id="IPR014001">
    <property type="entry name" value="Helicase_ATP-bd"/>
</dbReference>
<dbReference type="Pfam" id="PF14520">
    <property type="entry name" value="HHH_5"/>
    <property type="match status" value="1"/>
</dbReference>
<dbReference type="Pfam" id="PF21210">
    <property type="entry name" value="RNA_helicase_helical"/>
    <property type="match status" value="1"/>
</dbReference>
<dbReference type="Gene3D" id="3.40.50.10130">
    <property type="match status" value="1"/>
</dbReference>
<keyword evidence="3 8" id="KW-0347">Helicase</keyword>
<protein>
    <submittedName>
        <fullName evidence="8">DEAD/DEAH box helicase</fullName>
    </submittedName>
</protein>
<feature type="compositionally biased region" description="Low complexity" evidence="5">
    <location>
        <begin position="589"/>
        <end position="602"/>
    </location>
</feature>
<dbReference type="SMART" id="SM00487">
    <property type="entry name" value="DEXDc"/>
    <property type="match status" value="1"/>
</dbReference>
<dbReference type="GO" id="GO:0005524">
    <property type="term" value="F:ATP binding"/>
    <property type="evidence" value="ECO:0007669"/>
    <property type="project" value="UniProtKB-KW"/>
</dbReference>
<dbReference type="CDD" id="cd12089">
    <property type="entry name" value="Hef_ID"/>
    <property type="match status" value="1"/>
</dbReference>
<dbReference type="GO" id="GO:0006281">
    <property type="term" value="P:DNA repair"/>
    <property type="evidence" value="ECO:0007669"/>
    <property type="project" value="InterPro"/>
</dbReference>
<proteinExistence type="predicted"/>
<dbReference type="CDD" id="cd20075">
    <property type="entry name" value="XPF_nuclease_XPF_arch"/>
    <property type="match status" value="1"/>
</dbReference>
<dbReference type="InterPro" id="IPR006166">
    <property type="entry name" value="ERCC4_domain"/>
</dbReference>
<dbReference type="InterPro" id="IPR041755">
    <property type="entry name" value="Hef_ID"/>
</dbReference>
<feature type="region of interest" description="Disordered" evidence="5">
    <location>
        <begin position="520"/>
        <end position="630"/>
    </location>
</feature>
<dbReference type="Pfam" id="PF02732">
    <property type="entry name" value="ERCC4"/>
    <property type="match status" value="1"/>
</dbReference>
<name>A0A482T6X2_HALHI</name>